<dbReference type="Gene3D" id="3.80.10.10">
    <property type="entry name" value="Ribonuclease Inhibitor"/>
    <property type="match status" value="1"/>
</dbReference>
<reference evidence="1 2" key="1">
    <citation type="submission" date="2014-04" db="EMBL/GenBank/DDBJ databases">
        <authorList>
            <consortium name="DOE Joint Genome Institute"/>
            <person name="Kuo A."/>
            <person name="Kohler A."/>
            <person name="Jargeat P."/>
            <person name="Nagy L.G."/>
            <person name="Floudas D."/>
            <person name="Copeland A."/>
            <person name="Barry K.W."/>
            <person name="Cichocki N."/>
            <person name="Veneault-Fourrey C."/>
            <person name="LaButti K."/>
            <person name="Lindquist E.A."/>
            <person name="Lipzen A."/>
            <person name="Lundell T."/>
            <person name="Morin E."/>
            <person name="Murat C."/>
            <person name="Sun H."/>
            <person name="Tunlid A."/>
            <person name="Henrissat B."/>
            <person name="Grigoriev I.V."/>
            <person name="Hibbett D.S."/>
            <person name="Martin F."/>
            <person name="Nordberg H.P."/>
            <person name="Cantor M.N."/>
            <person name="Hua S.X."/>
        </authorList>
    </citation>
    <scope>NUCLEOTIDE SEQUENCE [LARGE SCALE GENOMIC DNA]</scope>
    <source>
        <strain evidence="1 2">Ve08.2h10</strain>
    </source>
</reference>
<gene>
    <name evidence="1" type="ORF">PAXRUDRAFT_365416</name>
</gene>
<protein>
    <recommendedName>
        <fullName evidence="3">F-box domain-containing protein</fullName>
    </recommendedName>
</protein>
<evidence type="ECO:0000313" key="1">
    <source>
        <dbReference type="EMBL" id="KIK95692.1"/>
    </source>
</evidence>
<dbReference type="OrthoDB" id="3217549at2759"/>
<proteinExistence type="predicted"/>
<dbReference type="InParanoid" id="A0A0D0DE39"/>
<dbReference type="HOGENOM" id="CLU_049937_0_0_1"/>
<accession>A0A0D0DE39</accession>
<organism evidence="1 2">
    <name type="scientific">Paxillus rubicundulus Ve08.2h10</name>
    <dbReference type="NCBI Taxonomy" id="930991"/>
    <lineage>
        <taxon>Eukaryota</taxon>
        <taxon>Fungi</taxon>
        <taxon>Dikarya</taxon>
        <taxon>Basidiomycota</taxon>
        <taxon>Agaricomycotina</taxon>
        <taxon>Agaricomycetes</taxon>
        <taxon>Agaricomycetidae</taxon>
        <taxon>Boletales</taxon>
        <taxon>Paxilineae</taxon>
        <taxon>Paxillaceae</taxon>
        <taxon>Paxillus</taxon>
    </lineage>
</organism>
<dbReference type="AlphaFoldDB" id="A0A0D0DE39"/>
<sequence length="463" mass="52249">MMVQSSVTKSNTSSHQKQSTDPLKVLLCELLVHIFCIWIQDALDDPSTDLEYNSLTQLPTSLCRVSKSWRDFVYACPVLWTYITIEASEGVVTDLPVFQERLKRSQSAPLFVNVIVGEHPHKDALRVLFAECSRFRQLALEVLDMSWLRDFPMKGFTQLEHLVVMDMNTEAPAHKDELGAVFSSAPRLRRVEWHSASDPGSITVIGHQLHFLDLSATHLPITCVLKILAACPNLRRAAIFMDRYEQVPAPLIERVLLPDLCSLYLTGTRHIARILGCIRAPQLRCLDAHWTQYDGRAQDLESLGAFLEYSPHLVDIALQGFLQIEDGLINIIMNNKNLTSLSVTGKSSDSSPRKLITERTFKLLTRQEGGEYGLPRLEKLVFRCGLDVPDEVVLRMIESRMSPPGDSSGSRGASTLKYICLDRCKPMAVESISRLWAMYQENGLKVEGAFANPNQPRYIYLDF</sequence>
<dbReference type="Proteomes" id="UP000054538">
    <property type="component" value="Unassembled WGS sequence"/>
</dbReference>
<dbReference type="InterPro" id="IPR032675">
    <property type="entry name" value="LRR_dom_sf"/>
</dbReference>
<keyword evidence="2" id="KW-1185">Reference proteome</keyword>
<dbReference type="SUPFAM" id="SSF52047">
    <property type="entry name" value="RNI-like"/>
    <property type="match status" value="1"/>
</dbReference>
<dbReference type="STRING" id="930991.A0A0D0DE39"/>
<name>A0A0D0DE39_9AGAM</name>
<dbReference type="EMBL" id="KN825026">
    <property type="protein sequence ID" value="KIK95692.1"/>
    <property type="molecule type" value="Genomic_DNA"/>
</dbReference>
<evidence type="ECO:0000313" key="2">
    <source>
        <dbReference type="Proteomes" id="UP000054538"/>
    </source>
</evidence>
<evidence type="ECO:0008006" key="3">
    <source>
        <dbReference type="Google" id="ProtNLM"/>
    </source>
</evidence>
<reference evidence="2" key="2">
    <citation type="submission" date="2015-01" db="EMBL/GenBank/DDBJ databases">
        <title>Evolutionary Origins and Diversification of the Mycorrhizal Mutualists.</title>
        <authorList>
            <consortium name="DOE Joint Genome Institute"/>
            <consortium name="Mycorrhizal Genomics Consortium"/>
            <person name="Kohler A."/>
            <person name="Kuo A."/>
            <person name="Nagy L.G."/>
            <person name="Floudas D."/>
            <person name="Copeland A."/>
            <person name="Barry K.W."/>
            <person name="Cichocki N."/>
            <person name="Veneault-Fourrey C."/>
            <person name="LaButti K."/>
            <person name="Lindquist E.A."/>
            <person name="Lipzen A."/>
            <person name="Lundell T."/>
            <person name="Morin E."/>
            <person name="Murat C."/>
            <person name="Riley R."/>
            <person name="Ohm R."/>
            <person name="Sun H."/>
            <person name="Tunlid A."/>
            <person name="Henrissat B."/>
            <person name="Grigoriev I.V."/>
            <person name="Hibbett D.S."/>
            <person name="Martin F."/>
        </authorList>
    </citation>
    <scope>NUCLEOTIDE SEQUENCE [LARGE SCALE GENOMIC DNA]</scope>
    <source>
        <strain evidence="2">Ve08.2h10</strain>
    </source>
</reference>